<dbReference type="Gene3D" id="1.25.40.10">
    <property type="entry name" value="Tetratricopeptide repeat domain"/>
    <property type="match status" value="2"/>
</dbReference>
<sequence>MAPAASVAPAMPAMAPSYMASERRSYSRQVSGMQDSRILNSGGSRRESGRHSRSVSNLDTSNISSVVYALKRRSGNELGSTTSAKLLNETYDSIRDWIGAQRMSQLPAEGSSYDKVLTWTQLFVERLNSFDVAIQDFAGDSYLAAQLAYGYCAILLELGKENAPALMVSFGFFYSISMSLVNLLERTELFSVSQDIREQLVLALSDLVTLVASVATHFHKAINDSSDASVSVNMYSSFSGQIKAFHERCEKIARSMWRHQLIMDNLDGDGDSTVSDIQSIKSWIAPEDRVLTNVAVGLSLLAHDREELTCLWVGPYLTRFLKGHDTILSISGKPGSGKSIVASVIVDYLQRPISGAHYNALFVPINSRIPAETSSRAVAKAILCQLFERRIGNIPLLHILLEASEQCEHATKNEEYDDIVWDALQRALSAALPGARELIVVVDGIDEASCGEAALFKRLTTATANGTNVKLITLGTEKQSSSKGRSNVQINEDLIFDDLIAVVRSHFDSDNEFSTISEFEQESIITRLSEAADGSFLWAKLATKRLRREVGLDKFRHAVDDVVKTKPTITDFVTRNLQSSSMTEDARLMLMWLTVAERPLSLRELATLASIQVDKSTISDKGIDVLATLRPVQNLVFLQDGLLYIRHGMIRSSLHEILNKGQLVTTVKDPHADLVTRLLLYIKTNVTEQREPSISVLDAHDTSQYLNKYPLLDFAIRHWPYHLTKSWIFMKEGDVAAAKAFSKVYPISVTAFLLQGSLWQHRPKPLLLSYQTTVTNIYRQLFTTKSTLTLQSVIFLAILYHQVNLYDEAAPLMFEAATISNKLLATNHTVTMQMASWYIEITESKVTSAKNDIMTKREEILTVLVDCYKAKFGSSSTQVVTILRQLVEHYRTIKDERKVQQITESIRSITTTKSGGDSVDGDNGLHIQLRGRKESIKPMVGDALVLAVEERDELIEGSESYDFTAALKKAELAVSEGRIEAADRAYVDIWQRASQEYRSHHSELWAERNLRAVLGYSKFLNTQKRITEASAIMTSIWEEYSQSSISVTETSASLLTQAAHVMKSVGLSATALSVFKYCSRYYRATNRTQTSAYKEIQQSVQATSQEVMKSASSSETFTSESTLEEMVLESSSSSATMDETTFKASSSLASLYISQHRWEDASQFLKKILYRTWSSLFAASIQDVNLAKEHADTCVELAERLADCYRARRSQVREEDIRVRIYRALRSGRKVDDKVRERVTSELLSFYRRTSQNESIITTRQEMLDDYTEHYGLDHPTVIKTLWELAELTRPRPIYIEYYQKIIHAINKDSEVSKPEALQPVIIVATELWSKGLFSDALPYYKTLFATFLKASKSGPNFQDQTFVREFFDRYTSCLRSVRVSFTTLHKITTEYQARCKTVYGATASVTIHATLTLAKVCQESESCEQQAIALYEELLKIKSDEIDHDEISTTLDMIYEEQSASMMSSSSSTSMTSEQIDRAVTVLRKRITAVRETRGWASEQSLSTLTELVSFYSKKQETETVVRELKETTIKVLTTETSSTRLMTSASTIASNYIATNQVQKATELMEEVYRQIVMKETSNAKKSEFDVSSRGRESLVFLAQLEYSLHRSSATLAEIMAALTTQHVYFAEFRSLIESKTSVFYDVSVSTARLYYYLKTCDQQMAAAAVLDQFSRWFIDIEAKRLNLNIQSLLLQTKLFLRTILEHFKTHKSKDMVRSVGIIGNSQVAQLIKDRRYNDACDLAHICFKFIQAHKSYHTITMVKLVLTMGMGVSGRALSAKPDATASKKLLEMSQTIIQDVLGVMDEMKVNIAQVDLAHLNQLIGLVGEQQDYKTMSRLLTSLWSSRETLTDWPPTVTFALARRFILARYLVGESMAALRMAEHIVYNCRRVLGLRHPATLEISILLSQLYTGIAQKYQQVSNGNKSPTGGKDMANRYYKKSAAIHENILRVYSDEEYASVDGGALMEASFSGRSATGGSMFDGGSPESPLMAVFGDLPTTGHDKGQSDGQHVRQHMHLLKLALERLGDWPKEYAEYERLNADVFREYGDDLKGFEGVEKWNLKSFGHGKAESGEDLLKPEDYKNWELLDMGVVSVTSRVEEDEEL</sequence>
<dbReference type="InterPro" id="IPR056884">
    <property type="entry name" value="NPHP3-like_N"/>
</dbReference>
<organism evidence="4 5">
    <name type="scientific">Seiridium cardinale</name>
    <dbReference type="NCBI Taxonomy" id="138064"/>
    <lineage>
        <taxon>Eukaryota</taxon>
        <taxon>Fungi</taxon>
        <taxon>Dikarya</taxon>
        <taxon>Ascomycota</taxon>
        <taxon>Pezizomycotina</taxon>
        <taxon>Sordariomycetes</taxon>
        <taxon>Xylariomycetidae</taxon>
        <taxon>Amphisphaeriales</taxon>
        <taxon>Sporocadaceae</taxon>
        <taxon>Seiridium</taxon>
    </lineage>
</organism>
<evidence type="ECO:0000256" key="2">
    <source>
        <dbReference type="SAM" id="MobiDB-lite"/>
    </source>
</evidence>
<keyword evidence="1" id="KW-0677">Repeat</keyword>
<feature type="region of interest" description="Disordered" evidence="2">
    <location>
        <begin position="25"/>
        <end position="57"/>
    </location>
</feature>
<dbReference type="Pfam" id="PF24883">
    <property type="entry name" value="NPHP3_N"/>
    <property type="match status" value="1"/>
</dbReference>
<dbReference type="InterPro" id="IPR011990">
    <property type="entry name" value="TPR-like_helical_dom_sf"/>
</dbReference>
<reference evidence="4 5" key="1">
    <citation type="submission" date="2024-02" db="EMBL/GenBank/DDBJ databases">
        <title>First draft genome assembly of two strains of Seiridium cardinale.</title>
        <authorList>
            <person name="Emiliani G."/>
            <person name="Scali E."/>
        </authorList>
    </citation>
    <scope>NUCLEOTIDE SEQUENCE [LARGE SCALE GENOMIC DNA]</scope>
    <source>
        <strain evidence="4 5">BM-138-000479</strain>
    </source>
</reference>
<gene>
    <name evidence="4" type="ORF">SCAR479_05662</name>
</gene>
<dbReference type="Gene3D" id="3.40.50.300">
    <property type="entry name" value="P-loop containing nucleotide triphosphate hydrolases"/>
    <property type="match status" value="1"/>
</dbReference>
<proteinExistence type="predicted"/>
<dbReference type="EMBL" id="JARVKM010000020">
    <property type="protein sequence ID" value="KAK9777614.1"/>
    <property type="molecule type" value="Genomic_DNA"/>
</dbReference>
<name>A0ABR2XUW1_9PEZI</name>
<dbReference type="PANTHER" id="PTHR10039">
    <property type="entry name" value="AMELOGENIN"/>
    <property type="match status" value="1"/>
</dbReference>
<accession>A0ABR2XUW1</accession>
<evidence type="ECO:0000313" key="5">
    <source>
        <dbReference type="Proteomes" id="UP001465668"/>
    </source>
</evidence>
<dbReference type="InterPro" id="IPR027417">
    <property type="entry name" value="P-loop_NTPase"/>
</dbReference>
<evidence type="ECO:0000313" key="4">
    <source>
        <dbReference type="EMBL" id="KAK9777614.1"/>
    </source>
</evidence>
<dbReference type="Proteomes" id="UP001465668">
    <property type="component" value="Unassembled WGS sequence"/>
</dbReference>
<keyword evidence="5" id="KW-1185">Reference proteome</keyword>
<evidence type="ECO:0000259" key="3">
    <source>
        <dbReference type="Pfam" id="PF24883"/>
    </source>
</evidence>
<dbReference type="PANTHER" id="PTHR10039:SF9">
    <property type="entry name" value="NACHT DOMAIN PROTEIN (AFU_ORTHOLOGUE AFUA_2G01760)"/>
    <property type="match status" value="1"/>
</dbReference>
<comment type="caution">
    <text evidence="4">The sequence shown here is derived from an EMBL/GenBank/DDBJ whole genome shotgun (WGS) entry which is preliminary data.</text>
</comment>
<evidence type="ECO:0000256" key="1">
    <source>
        <dbReference type="ARBA" id="ARBA00022737"/>
    </source>
</evidence>
<feature type="compositionally biased region" description="Polar residues" evidence="2">
    <location>
        <begin position="27"/>
        <end position="39"/>
    </location>
</feature>
<dbReference type="SUPFAM" id="SSF52540">
    <property type="entry name" value="P-loop containing nucleoside triphosphate hydrolases"/>
    <property type="match status" value="1"/>
</dbReference>
<protein>
    <submittedName>
        <fullName evidence="4">NACHT domain protein</fullName>
    </submittedName>
</protein>
<feature type="domain" description="Nephrocystin 3-like N-terminal" evidence="3">
    <location>
        <begin position="322"/>
        <end position="472"/>
    </location>
</feature>